<proteinExistence type="predicted"/>
<feature type="transmembrane region" description="Helical" evidence="1">
    <location>
        <begin position="38"/>
        <end position="57"/>
    </location>
</feature>
<dbReference type="Proteomes" id="UP000553193">
    <property type="component" value="Unassembled WGS sequence"/>
</dbReference>
<reference evidence="2 3" key="1">
    <citation type="submission" date="2020-08" db="EMBL/GenBank/DDBJ databases">
        <title>Genomic Encyclopedia of Type Strains, Phase IV (KMG-IV): sequencing the most valuable type-strain genomes for metagenomic binning, comparative biology and taxonomic classification.</title>
        <authorList>
            <person name="Goeker M."/>
        </authorList>
    </citation>
    <scope>NUCLEOTIDE SEQUENCE [LARGE SCALE GENOMIC DNA]</scope>
    <source>
        <strain evidence="2 3">DSM 19979</strain>
    </source>
</reference>
<feature type="transmembrane region" description="Helical" evidence="1">
    <location>
        <begin position="6"/>
        <end position="31"/>
    </location>
</feature>
<dbReference type="RefSeq" id="WP_184384886.1">
    <property type="nucleotide sequence ID" value="NZ_JACIDJ010000004.1"/>
</dbReference>
<dbReference type="AlphaFoldDB" id="A0A840AFM4"/>
<keyword evidence="1" id="KW-1133">Transmembrane helix</keyword>
<organism evidence="2 3">
    <name type="scientific">Roseococcus suduntuyensis</name>
    <dbReference type="NCBI Taxonomy" id="455361"/>
    <lineage>
        <taxon>Bacteria</taxon>
        <taxon>Pseudomonadati</taxon>
        <taxon>Pseudomonadota</taxon>
        <taxon>Alphaproteobacteria</taxon>
        <taxon>Acetobacterales</taxon>
        <taxon>Roseomonadaceae</taxon>
        <taxon>Roseococcus</taxon>
    </lineage>
</organism>
<feature type="transmembrane region" description="Helical" evidence="1">
    <location>
        <begin position="63"/>
        <end position="82"/>
    </location>
</feature>
<comment type="caution">
    <text evidence="2">The sequence shown here is derived from an EMBL/GenBank/DDBJ whole genome shotgun (WGS) entry which is preliminary data.</text>
</comment>
<keyword evidence="3" id="KW-1185">Reference proteome</keyword>
<evidence type="ECO:0000313" key="3">
    <source>
        <dbReference type="Proteomes" id="UP000553193"/>
    </source>
</evidence>
<gene>
    <name evidence="2" type="ORF">GGQ83_002728</name>
</gene>
<sequence length="88" mass="9211">MADTLLTLFALGALLAGTTLVAIVTVVALSGFIRRRSAAFGTSMLMLGLLLHAIGFAPSGNPWPVVILVTVSHGIAALVLWWKGRVAR</sequence>
<dbReference type="EMBL" id="JACIDJ010000004">
    <property type="protein sequence ID" value="MBB3899280.1"/>
    <property type="molecule type" value="Genomic_DNA"/>
</dbReference>
<protein>
    <submittedName>
        <fullName evidence="2">Uncharacterized protein</fullName>
    </submittedName>
</protein>
<keyword evidence="1" id="KW-0812">Transmembrane</keyword>
<keyword evidence="1" id="KW-0472">Membrane</keyword>
<evidence type="ECO:0000313" key="2">
    <source>
        <dbReference type="EMBL" id="MBB3899280.1"/>
    </source>
</evidence>
<accession>A0A840AFM4</accession>
<name>A0A840AFM4_9PROT</name>
<evidence type="ECO:0000256" key="1">
    <source>
        <dbReference type="SAM" id="Phobius"/>
    </source>
</evidence>